<accession>A0A1H8VSV1</accession>
<gene>
    <name evidence="1" type="ORF">SAMN04490178_112101</name>
</gene>
<dbReference type="OrthoDB" id="9554296at2"/>
<proteinExistence type="predicted"/>
<evidence type="ECO:0000313" key="2">
    <source>
        <dbReference type="Proteomes" id="UP000198847"/>
    </source>
</evidence>
<reference evidence="1 2" key="1">
    <citation type="submission" date="2016-10" db="EMBL/GenBank/DDBJ databases">
        <authorList>
            <person name="de Groot N.N."/>
        </authorList>
    </citation>
    <scope>NUCLEOTIDE SEQUENCE [LARGE SCALE GENOMIC DNA]</scope>
    <source>
        <strain evidence="1 2">DSM 13305</strain>
    </source>
</reference>
<keyword evidence="2" id="KW-1185">Reference proteome</keyword>
<dbReference type="Proteomes" id="UP000198847">
    <property type="component" value="Unassembled WGS sequence"/>
</dbReference>
<evidence type="ECO:0000313" key="1">
    <source>
        <dbReference type="EMBL" id="SEP18512.1"/>
    </source>
</evidence>
<dbReference type="EMBL" id="FODY01000012">
    <property type="protein sequence ID" value="SEP18512.1"/>
    <property type="molecule type" value="Genomic_DNA"/>
</dbReference>
<sequence length="89" mass="10854">MLTIEEYIAQRKKEDRLNELNMDERNENTKICVNYVFDYFHTYLTVGELDEPKLELQNLDAEKLKKYRSQLPEYDSSIVEWLVRKIKHK</sequence>
<dbReference type="RefSeq" id="WP_091747245.1">
    <property type="nucleotide sequence ID" value="NZ_FODY01000012.1"/>
</dbReference>
<organism evidence="1 2">
    <name type="scientific">Propionispora vibrioides</name>
    <dbReference type="NCBI Taxonomy" id="112903"/>
    <lineage>
        <taxon>Bacteria</taxon>
        <taxon>Bacillati</taxon>
        <taxon>Bacillota</taxon>
        <taxon>Negativicutes</taxon>
        <taxon>Selenomonadales</taxon>
        <taxon>Sporomusaceae</taxon>
        <taxon>Propionispora</taxon>
    </lineage>
</organism>
<name>A0A1H8VSV1_9FIRM</name>
<protein>
    <submittedName>
        <fullName evidence="1">Uncharacterized protein</fullName>
    </submittedName>
</protein>
<dbReference type="AlphaFoldDB" id="A0A1H8VSV1"/>